<keyword evidence="2" id="KW-1133">Transmembrane helix</keyword>
<dbReference type="AlphaFoldDB" id="A0A8E6B6J6"/>
<feature type="region of interest" description="Disordered" evidence="1">
    <location>
        <begin position="444"/>
        <end position="515"/>
    </location>
</feature>
<feature type="region of interest" description="Disordered" evidence="1">
    <location>
        <begin position="359"/>
        <end position="382"/>
    </location>
</feature>
<gene>
    <name evidence="3" type="ORF">KIH39_03610</name>
</gene>
<sequence>MQSSIQTYLTRTRRRVFLRNFLNTLLLAGGIACLLSVIWIQVQPLVTEPLPEWHRQAVLIGSLSLASLFAIYRSIRLSPTSLQTALLIDQRFDLRERLTTALALDETLQKTEPGQALLQDAAQRVSKVNIADKFPIHLDRKSWVLPIPAAILACLALLYDPLFSETKAESNTDKKLAESKEAPWEKVKNPEQKKKRLVIPDLSQRKKSEKLEKLEALAKEVDKLYSDPEYQKNKLNPEKAREGFEKATELQEKLKQMEAEKHDQIKRMQEQLQQLSDRKMTEQMDGPGKEAMQALKTGDFGKAKEEFEKLKKKIKNGELSQEDVQKLKRQIEEMAKKSKEMTENKKEQDKLKKMIEQAKKEGRNAESLQRELKKLEDQSEKLNAMKDMAKKMNEMKMAMDKNDMDELAQKMSELGDQFGDLSEEVKDIEALDESLEEIRKFRKSLAGKAKGDGDSQPSDEVTESDDYDGDRGGVGAGRRKINENAKSNSEQERVRVQFDPTGKKRYVGSTDGPAFTKKSTVELEGEIKEAAQDAADSLDVQKLPKGARDTVKEYMERLGDQAPKTEKK</sequence>
<feature type="transmembrane region" description="Helical" evidence="2">
    <location>
        <begin position="143"/>
        <end position="162"/>
    </location>
</feature>
<evidence type="ECO:0000313" key="3">
    <source>
        <dbReference type="EMBL" id="QVL33015.1"/>
    </source>
</evidence>
<dbReference type="EMBL" id="CP074694">
    <property type="protein sequence ID" value="QVL33015.1"/>
    <property type="molecule type" value="Genomic_DNA"/>
</dbReference>
<name>A0A8E6B6J6_9BACT</name>
<feature type="transmembrane region" description="Helical" evidence="2">
    <location>
        <begin position="53"/>
        <end position="72"/>
    </location>
</feature>
<dbReference type="RefSeq" id="WP_213497905.1">
    <property type="nucleotide sequence ID" value="NZ_CP074694.1"/>
</dbReference>
<keyword evidence="2" id="KW-0812">Transmembrane</keyword>
<dbReference type="KEGG" id="tsph:KIH39_03610"/>
<protein>
    <submittedName>
        <fullName evidence="3">Uncharacterized protein</fullName>
    </submittedName>
</protein>
<feature type="compositionally biased region" description="Basic and acidic residues" evidence="1">
    <location>
        <begin position="169"/>
        <end position="192"/>
    </location>
</feature>
<evidence type="ECO:0000256" key="1">
    <source>
        <dbReference type="SAM" id="MobiDB-lite"/>
    </source>
</evidence>
<keyword evidence="4" id="KW-1185">Reference proteome</keyword>
<feature type="region of interest" description="Disordered" evidence="1">
    <location>
        <begin position="229"/>
        <end position="249"/>
    </location>
</feature>
<feature type="region of interest" description="Disordered" evidence="1">
    <location>
        <begin position="169"/>
        <end position="201"/>
    </location>
</feature>
<dbReference type="Proteomes" id="UP000676194">
    <property type="component" value="Chromosome"/>
</dbReference>
<keyword evidence="2" id="KW-0472">Membrane</keyword>
<feature type="transmembrane region" description="Helical" evidence="2">
    <location>
        <begin position="21"/>
        <end position="41"/>
    </location>
</feature>
<organism evidence="3 4">
    <name type="scientific">Telmatocola sphagniphila</name>
    <dbReference type="NCBI Taxonomy" id="1123043"/>
    <lineage>
        <taxon>Bacteria</taxon>
        <taxon>Pseudomonadati</taxon>
        <taxon>Planctomycetota</taxon>
        <taxon>Planctomycetia</taxon>
        <taxon>Gemmatales</taxon>
        <taxon>Gemmataceae</taxon>
    </lineage>
</organism>
<evidence type="ECO:0000256" key="2">
    <source>
        <dbReference type="SAM" id="Phobius"/>
    </source>
</evidence>
<proteinExistence type="predicted"/>
<reference evidence="3" key="1">
    <citation type="submission" date="2021-05" db="EMBL/GenBank/DDBJ databases">
        <title>Complete genome sequence of the cellulolytic planctomycete Telmatocola sphagniphila SP2T and characterization of the first cellulase from planctomycetes.</title>
        <authorList>
            <person name="Rakitin A.L."/>
            <person name="Beletsky A.V."/>
            <person name="Naumoff D.G."/>
            <person name="Kulichevskaya I.S."/>
            <person name="Mardanov A.V."/>
            <person name="Ravin N.V."/>
            <person name="Dedysh S.N."/>
        </authorList>
    </citation>
    <scope>NUCLEOTIDE SEQUENCE</scope>
    <source>
        <strain evidence="3">SP2T</strain>
    </source>
</reference>
<accession>A0A8E6B6J6</accession>
<evidence type="ECO:0000313" key="4">
    <source>
        <dbReference type="Proteomes" id="UP000676194"/>
    </source>
</evidence>